<dbReference type="EMBL" id="REGN01010983">
    <property type="protein sequence ID" value="RMZ98103.1"/>
    <property type="molecule type" value="Genomic_DNA"/>
</dbReference>
<dbReference type="AlphaFoldDB" id="A0A3M7PGG1"/>
<accession>A0A3M7PGG1</accession>
<name>A0A3M7PGG1_BRAPC</name>
<reference evidence="1 2" key="1">
    <citation type="journal article" date="2018" name="Sci. Rep.">
        <title>Genomic signatures of local adaptation to the degree of environmental predictability in rotifers.</title>
        <authorList>
            <person name="Franch-Gras L."/>
            <person name="Hahn C."/>
            <person name="Garcia-Roger E.M."/>
            <person name="Carmona M.J."/>
            <person name="Serra M."/>
            <person name="Gomez A."/>
        </authorList>
    </citation>
    <scope>NUCLEOTIDE SEQUENCE [LARGE SCALE GENOMIC DNA]</scope>
    <source>
        <strain evidence="1">HYR1</strain>
    </source>
</reference>
<proteinExistence type="predicted"/>
<gene>
    <name evidence="1" type="ORF">BpHYR1_044070</name>
</gene>
<comment type="caution">
    <text evidence="1">The sequence shown here is derived from an EMBL/GenBank/DDBJ whole genome shotgun (WGS) entry which is preliminary data.</text>
</comment>
<evidence type="ECO:0000313" key="1">
    <source>
        <dbReference type="EMBL" id="RMZ98103.1"/>
    </source>
</evidence>
<dbReference type="Proteomes" id="UP000276133">
    <property type="component" value="Unassembled WGS sequence"/>
</dbReference>
<organism evidence="1 2">
    <name type="scientific">Brachionus plicatilis</name>
    <name type="common">Marine rotifer</name>
    <name type="synonym">Brachionus muelleri</name>
    <dbReference type="NCBI Taxonomy" id="10195"/>
    <lineage>
        <taxon>Eukaryota</taxon>
        <taxon>Metazoa</taxon>
        <taxon>Spiralia</taxon>
        <taxon>Gnathifera</taxon>
        <taxon>Rotifera</taxon>
        <taxon>Eurotatoria</taxon>
        <taxon>Monogononta</taxon>
        <taxon>Pseudotrocha</taxon>
        <taxon>Ploima</taxon>
        <taxon>Brachionidae</taxon>
        <taxon>Brachionus</taxon>
    </lineage>
</organism>
<protein>
    <submittedName>
        <fullName evidence="1">Uncharacterized protein</fullName>
    </submittedName>
</protein>
<keyword evidence="2" id="KW-1185">Reference proteome</keyword>
<sequence length="102" mass="11867">MEETIFYFSDRLNNLLGKLKISAEYVKSKNHQKLIINFKLPVMSDLCKIMLDAVRPNRSIRRTVLSGQLAGQLGALIRLKIFFKQLIFLSLKKLFIKINEKI</sequence>
<evidence type="ECO:0000313" key="2">
    <source>
        <dbReference type="Proteomes" id="UP000276133"/>
    </source>
</evidence>